<comment type="caution">
    <text evidence="5">The sequence shown here is derived from an EMBL/GenBank/DDBJ whole genome shotgun (WGS) entry which is preliminary data.</text>
</comment>
<dbReference type="Pfam" id="PF00437">
    <property type="entry name" value="T2SSE"/>
    <property type="match status" value="1"/>
</dbReference>
<dbReference type="InterPro" id="IPR027417">
    <property type="entry name" value="P-loop_NTPase"/>
</dbReference>
<gene>
    <name evidence="5" type="ORF">DFO60_3711</name>
</gene>
<evidence type="ECO:0000256" key="3">
    <source>
        <dbReference type="ARBA" id="ARBA00022840"/>
    </source>
</evidence>
<keyword evidence="2" id="KW-0547">Nucleotide-binding</keyword>
<dbReference type="Proteomes" id="UP000256988">
    <property type="component" value="Unassembled WGS sequence"/>
</dbReference>
<evidence type="ECO:0000256" key="2">
    <source>
        <dbReference type="ARBA" id="ARBA00022741"/>
    </source>
</evidence>
<sequence>MFRAHGHGKLRLTTSAFRSQPRRVLTAEGAPWGAIKPELRQLLALIEGRHATDEARLLVSAQHLRDPFVMAFMGELDRAGLDYRVIPSTLSEIQVLYQVDTTRGATTVTVDSTSRQQEVIRLLGEAHKLGASDVHFIVGEEITRIRFRIHGLLTEHAQIQSRVGRELCSALYNSMCDVAEEHYQPEIPQDARVKKAFVAQLGLYGARVATRPLVDGPLMVLRLLSNDQGKQSLEELGFLPEQDALFARLRALPYGVNLITGPTGSGKSKTLQVTLNLIEEETGGTRHILTVEDPPEYPIRANQSPLGYNETWDQAISNQLRLDPDIMMPGEVRDLLSALAAMRGGMTGHQLWSSLHTNNAVASLQRLIDMGVDPSLVTDPALVTGIINQSLLPVLCPHCSVPLTSQRGQLSHTQLERLELVMDTAQVRLKGAGCEHCRDLGVTRRTVAAEVLLPTHRFMRIFREKGAGEARSHWVNQMGGITKIQHAIRKVAAGLIDPRMAETIVGPLDFDLFVLEQPDAQ</sequence>
<organism evidence="5 6">
    <name type="scientific">Ectopseudomonas oleovorans</name>
    <name type="common">Pseudomonas oleovorans</name>
    <dbReference type="NCBI Taxonomy" id="301"/>
    <lineage>
        <taxon>Bacteria</taxon>
        <taxon>Pseudomonadati</taxon>
        <taxon>Pseudomonadota</taxon>
        <taxon>Gammaproteobacteria</taxon>
        <taxon>Pseudomonadales</taxon>
        <taxon>Pseudomonadaceae</taxon>
        <taxon>Ectopseudomonas</taxon>
    </lineage>
</organism>
<reference evidence="5 6" key="1">
    <citation type="submission" date="2018-07" db="EMBL/GenBank/DDBJ databases">
        <title>Genome sequencing of rice bacterial endophytes.</title>
        <authorList>
            <person name="Venturi V."/>
        </authorList>
    </citation>
    <scope>NUCLEOTIDE SEQUENCE [LARGE SCALE GENOMIC DNA]</scope>
    <source>
        <strain evidence="5 6">AG1002</strain>
    </source>
</reference>
<dbReference type="GO" id="GO:0005524">
    <property type="term" value="F:ATP binding"/>
    <property type="evidence" value="ECO:0007669"/>
    <property type="project" value="UniProtKB-KW"/>
</dbReference>
<evidence type="ECO:0000313" key="6">
    <source>
        <dbReference type="Proteomes" id="UP000256988"/>
    </source>
</evidence>
<dbReference type="GO" id="GO:0016887">
    <property type="term" value="F:ATP hydrolysis activity"/>
    <property type="evidence" value="ECO:0007669"/>
    <property type="project" value="TreeGrafter"/>
</dbReference>
<dbReference type="PANTHER" id="PTHR30258">
    <property type="entry name" value="TYPE II SECRETION SYSTEM PROTEIN GSPE-RELATED"/>
    <property type="match status" value="1"/>
</dbReference>
<dbReference type="Gene3D" id="3.30.450.90">
    <property type="match status" value="1"/>
</dbReference>
<dbReference type="InterPro" id="IPR001482">
    <property type="entry name" value="T2SS/T4SS_dom"/>
</dbReference>
<keyword evidence="3" id="KW-0067">ATP-binding</keyword>
<accession>A0A3D9EFU8</accession>
<evidence type="ECO:0000259" key="4">
    <source>
        <dbReference type="Pfam" id="PF00437"/>
    </source>
</evidence>
<comment type="similarity">
    <text evidence="1">Belongs to the GSP E family.</text>
</comment>
<protein>
    <submittedName>
        <fullName evidence="5">Type II secretory ATPase GspE/PulE/Tfp pilus assembly ATPase PilB-like protein</fullName>
    </submittedName>
</protein>
<feature type="domain" description="Bacterial type II secretion system protein E" evidence="4">
    <location>
        <begin position="119"/>
        <end position="495"/>
    </location>
</feature>
<dbReference type="PANTHER" id="PTHR30258:SF1">
    <property type="entry name" value="PROTEIN TRANSPORT PROTEIN HOFB HOMOLOG"/>
    <property type="match status" value="1"/>
</dbReference>
<name>A0A3D9EFU8_ECTOL</name>
<dbReference type="GO" id="GO:0005886">
    <property type="term" value="C:plasma membrane"/>
    <property type="evidence" value="ECO:0007669"/>
    <property type="project" value="TreeGrafter"/>
</dbReference>
<dbReference type="AlphaFoldDB" id="A0A3D9EFU8"/>
<dbReference type="EMBL" id="QRDL01000005">
    <property type="protein sequence ID" value="RED02084.1"/>
    <property type="molecule type" value="Genomic_DNA"/>
</dbReference>
<dbReference type="Gene3D" id="3.40.50.300">
    <property type="entry name" value="P-loop containing nucleotide triphosphate hydrolases"/>
    <property type="match status" value="1"/>
</dbReference>
<evidence type="ECO:0000313" key="5">
    <source>
        <dbReference type="EMBL" id="RED02084.1"/>
    </source>
</evidence>
<evidence type="ECO:0000256" key="1">
    <source>
        <dbReference type="ARBA" id="ARBA00006611"/>
    </source>
</evidence>
<dbReference type="SUPFAM" id="SSF52540">
    <property type="entry name" value="P-loop containing nucleoside triphosphate hydrolases"/>
    <property type="match status" value="1"/>
</dbReference>
<proteinExistence type="inferred from homology"/>